<proteinExistence type="predicted"/>
<protein>
    <recommendedName>
        <fullName evidence="2">Nudix hydrolase domain-containing protein</fullName>
    </recommendedName>
</protein>
<name>A0A0H5QYG3_9EUKA</name>
<feature type="non-terminal residue" evidence="1">
    <location>
        <position position="1"/>
    </location>
</feature>
<evidence type="ECO:0008006" key="2">
    <source>
        <dbReference type="Google" id="ProtNLM"/>
    </source>
</evidence>
<sequence>KRVEIMFTPYGNNIHYLARKVFSSTEIKRLALRQQRKVHQQKNIWIPCPHSFQIVFQNYGINGHRTLQMQDLINCVPAEWPADLFYDQQLNQLRAVANQCGKLYSFHPGATVNIGATAWLYDPETHQVLTLKKEPFGRDPYFVKPGGNLDIVKDRLPIELHPNYANMKPKTRLKLFRGFIDWPHAALRELIEETGLYDKNVEKNVGRPLIRKFLETEPKLMLLENWVANPIAPSINFHVVFEVQGISKLNTGEMKLAVEEGVVSAQFHSVCPKDQYAIEQAIPIHQISEFDSNFSTRPVPPVDDASPS</sequence>
<accession>A0A0H5QYG3</accession>
<organism evidence="1">
    <name type="scientific">Spongospora subterranea</name>
    <dbReference type="NCBI Taxonomy" id="70186"/>
    <lineage>
        <taxon>Eukaryota</taxon>
        <taxon>Sar</taxon>
        <taxon>Rhizaria</taxon>
        <taxon>Endomyxa</taxon>
        <taxon>Phytomyxea</taxon>
        <taxon>Plasmodiophorida</taxon>
        <taxon>Plasmodiophoridae</taxon>
        <taxon>Spongospora</taxon>
    </lineage>
</organism>
<dbReference type="AlphaFoldDB" id="A0A0H5QYG3"/>
<dbReference type="EMBL" id="HACM01006528">
    <property type="protein sequence ID" value="CRZ06970.1"/>
    <property type="molecule type" value="Transcribed_RNA"/>
</dbReference>
<reference evidence="1" key="1">
    <citation type="submission" date="2015-04" db="EMBL/GenBank/DDBJ databases">
        <title>The genome sequence of the plant pathogenic Rhizarian Plasmodiophora brassicae reveals insights in its biotrophic life cycle and the origin of chitin synthesis.</title>
        <authorList>
            <person name="Schwelm A."/>
            <person name="Fogelqvist J."/>
            <person name="Knaust A."/>
            <person name="Julke S."/>
            <person name="Lilja T."/>
            <person name="Dhandapani V."/>
            <person name="Bonilla-Rosso G."/>
            <person name="Karlsson M."/>
            <person name="Shevchenko A."/>
            <person name="Choi S.R."/>
            <person name="Kim H.G."/>
            <person name="Park J.Y."/>
            <person name="Lim Y.P."/>
            <person name="Ludwig-Muller J."/>
            <person name="Dixelius C."/>
        </authorList>
    </citation>
    <scope>NUCLEOTIDE SEQUENCE</scope>
    <source>
        <tissue evidence="1">Potato root galls</tissue>
    </source>
</reference>
<evidence type="ECO:0000313" key="1">
    <source>
        <dbReference type="EMBL" id="CRZ06970.1"/>
    </source>
</evidence>
<feature type="non-terminal residue" evidence="1">
    <location>
        <position position="308"/>
    </location>
</feature>